<dbReference type="AlphaFoldDB" id="A0A3G4RWR6"/>
<protein>
    <submittedName>
        <fullName evidence="1">Uncharacterized protein</fullName>
    </submittedName>
</protein>
<organism evidence="1">
    <name type="scientific">Escherichia coli</name>
    <dbReference type="NCBI Taxonomy" id="562"/>
    <lineage>
        <taxon>Bacteria</taxon>
        <taxon>Pseudomonadati</taxon>
        <taxon>Pseudomonadota</taxon>
        <taxon>Gammaproteobacteria</taxon>
        <taxon>Enterobacterales</taxon>
        <taxon>Enterobacteriaceae</taxon>
        <taxon>Escherichia</taxon>
    </lineage>
</organism>
<evidence type="ECO:0000313" key="1">
    <source>
        <dbReference type="EMBL" id="AYU70164.1"/>
    </source>
</evidence>
<sequence length="97" mass="11206">MYAWREISTTESVATWLTSVTDKDDVFLEVLLRLRYDGIRTNIGRYQGLKLNTLAEFFGGEEYILKRLDNIEAKGHLTELTSQVRKAIELDSPDIPR</sequence>
<dbReference type="EMBL" id="MH847588">
    <property type="protein sequence ID" value="AYU70164.1"/>
    <property type="molecule type" value="Genomic_DNA"/>
</dbReference>
<reference evidence="1" key="1">
    <citation type="journal article" date="2018" name="Vet. Microbiol.">
        <title>Characterization of plasmids harboring blaCTX-M genes in Escherichia coli from French pigs.</title>
        <authorList>
            <person name="Lucas P."/>
            <person name="Jouy E."/>
            <person name="Le Devendec L."/>
            <person name="de Boisseson C."/>
            <person name="Perrin-Guyomard A."/>
            <person name="Jove T."/>
            <person name="Blanchard Y."/>
            <person name="Touzain F."/>
            <person name="Kempf I."/>
        </authorList>
    </citation>
    <scope>NUCLEOTIDE SEQUENCE</scope>
    <source>
        <strain evidence="1">17-462F</strain>
        <plasmid evidence="1">p17-462F</plasmid>
    </source>
</reference>
<keyword evidence="1" id="KW-0614">Plasmid</keyword>
<accession>A0A3G4RWR6</accession>
<geneLocation type="plasmid" evidence="1">
    <name>p17-462F</name>
</geneLocation>
<gene>
    <name evidence="1" type="ORF">D0378_00186</name>
</gene>
<name>A0A3G4RWR6_ECOLX</name>
<proteinExistence type="predicted"/>